<dbReference type="PROSITE" id="PS51257">
    <property type="entry name" value="PROKAR_LIPOPROTEIN"/>
    <property type="match status" value="1"/>
</dbReference>
<accession>A0A7Y0EDY2</accession>
<evidence type="ECO:0000313" key="2">
    <source>
        <dbReference type="EMBL" id="NMM61657.1"/>
    </source>
</evidence>
<keyword evidence="3" id="KW-1185">Reference proteome</keyword>
<name>A0A7Y0EDY2_9CLOT</name>
<gene>
    <name evidence="2" type="ORF">HBE96_02910</name>
</gene>
<feature type="chain" id="PRO_5031453145" description="Lipoprotein" evidence="1">
    <location>
        <begin position="28"/>
        <end position="178"/>
    </location>
</feature>
<dbReference type="AlphaFoldDB" id="A0A7Y0EDY2"/>
<organism evidence="2 3">
    <name type="scientific">Clostridium muellerianum</name>
    <dbReference type="NCBI Taxonomy" id="2716538"/>
    <lineage>
        <taxon>Bacteria</taxon>
        <taxon>Bacillati</taxon>
        <taxon>Bacillota</taxon>
        <taxon>Clostridia</taxon>
        <taxon>Eubacteriales</taxon>
        <taxon>Clostridiaceae</taxon>
        <taxon>Clostridium</taxon>
    </lineage>
</organism>
<reference evidence="2 3" key="2">
    <citation type="submission" date="2020-06" db="EMBL/GenBank/DDBJ databases">
        <title>Complete Genome Sequence of Clostridium muelleri sp. nov. P21T, an Acid-Alcohol Producing Acetogen Isolated from Old Hay.</title>
        <authorList>
            <person name="Duncan K.E."/>
            <person name="Tanner R.S."/>
        </authorList>
    </citation>
    <scope>NUCLEOTIDE SEQUENCE [LARGE SCALE GENOMIC DNA]</scope>
    <source>
        <strain evidence="2 3">P21</strain>
    </source>
</reference>
<sequence length="178" mass="18706">MKIKKCITALVATLVIACSTFPTSAYASTTTQKTTCDKTIMYTSNMSKTVNASRAMSLALYPGQSGYSNTVSFNFIGLPANAIVKSIKVDAGRGTVLGGLGAILPQKIKITNPAGESKEEPWGRGNVTTTSAFIADKAAGVWNVCYYGTNIASPSSGSQFIGGTKYASVKMTIDYVLE</sequence>
<reference evidence="2 3" key="1">
    <citation type="submission" date="2020-04" db="EMBL/GenBank/DDBJ databases">
        <authorList>
            <person name="Doyle D.A."/>
        </authorList>
    </citation>
    <scope>NUCLEOTIDE SEQUENCE [LARGE SCALE GENOMIC DNA]</scope>
    <source>
        <strain evidence="2 3">P21</strain>
    </source>
</reference>
<evidence type="ECO:0000313" key="3">
    <source>
        <dbReference type="Proteomes" id="UP000537131"/>
    </source>
</evidence>
<dbReference type="RefSeq" id="WP_169296269.1">
    <property type="nucleotide sequence ID" value="NZ_JABBNI010000007.1"/>
</dbReference>
<keyword evidence="1" id="KW-0732">Signal</keyword>
<dbReference type="EMBL" id="JABBNI010000007">
    <property type="protein sequence ID" value="NMM61657.1"/>
    <property type="molecule type" value="Genomic_DNA"/>
</dbReference>
<protein>
    <recommendedName>
        <fullName evidence="4">Lipoprotein</fullName>
    </recommendedName>
</protein>
<evidence type="ECO:0008006" key="4">
    <source>
        <dbReference type="Google" id="ProtNLM"/>
    </source>
</evidence>
<proteinExistence type="predicted"/>
<comment type="caution">
    <text evidence="2">The sequence shown here is derived from an EMBL/GenBank/DDBJ whole genome shotgun (WGS) entry which is preliminary data.</text>
</comment>
<feature type="signal peptide" evidence="1">
    <location>
        <begin position="1"/>
        <end position="27"/>
    </location>
</feature>
<dbReference type="Proteomes" id="UP000537131">
    <property type="component" value="Unassembled WGS sequence"/>
</dbReference>
<evidence type="ECO:0000256" key="1">
    <source>
        <dbReference type="SAM" id="SignalP"/>
    </source>
</evidence>